<dbReference type="InterPro" id="IPR001296">
    <property type="entry name" value="Glyco_trans_1"/>
</dbReference>
<sequence length="389" mass="42584">MTPANKTVLVYRNELLPISETFIKEQILALKDWRAVLVGRRLLHQLTLDDLDVRVVDPQRTIADRLFWKVGKLVGIMPPAAARALRSEGARLVHAHFATDALDAWPIARALGLPLLVTLHGYDVNTHREWWEAGNGGARMRLYPRRLLRLAIQPQVRFLAVSEALRQRAIEFGIPANKIDVSHIGIDTSRFVPGGLPMAQRPPRVLFVGRLVEKKGCRYLIDAMAKVQREIPTAELVVVGDGPLRQELNTLAWTSGVRATFRGALSSTEVKRELDGSRIFCLPSITASNGDAEGFGLVLLEAQASGVPVVTSALGGATEGIREGVTGFSFAEKNVEALARILIGLLNDDNILAQMAECGAAYVATEFDVVRCTTRLELQYDAICCGPAL</sequence>
<keyword evidence="3" id="KW-0328">Glycosyltransferase</keyword>
<dbReference type="InterPro" id="IPR028098">
    <property type="entry name" value="Glyco_trans_4-like_N"/>
</dbReference>
<proteinExistence type="predicted"/>
<reference evidence="3" key="1">
    <citation type="submission" date="2021-12" db="EMBL/GenBank/DDBJ databases">
        <title>Bradyrhizobium xenonodulans sp. nov.</title>
        <authorList>
            <person name="Claassens R."/>
            <person name="Venter S.N."/>
            <person name="Beukes C.W."/>
            <person name="Stepkowski T."/>
            <person name="Steenkamp E.T."/>
        </authorList>
    </citation>
    <scope>NUCLEOTIDE SEQUENCE</scope>
    <source>
        <strain evidence="3">14AB</strain>
    </source>
</reference>
<dbReference type="SUPFAM" id="SSF53756">
    <property type="entry name" value="UDP-Glycosyltransferase/glycogen phosphorylase"/>
    <property type="match status" value="1"/>
</dbReference>
<dbReference type="Gene3D" id="3.40.50.2000">
    <property type="entry name" value="Glycogen Phosphorylase B"/>
    <property type="match status" value="2"/>
</dbReference>
<name>A0ABY7MSB7_9BRAD</name>
<evidence type="ECO:0000259" key="1">
    <source>
        <dbReference type="Pfam" id="PF00534"/>
    </source>
</evidence>
<dbReference type="PANTHER" id="PTHR45947:SF14">
    <property type="entry name" value="SLL1723 PROTEIN"/>
    <property type="match status" value="1"/>
</dbReference>
<organism evidence="3 4">
    <name type="scientific">Bradyrhizobium xenonodulans</name>
    <dbReference type="NCBI Taxonomy" id="2736875"/>
    <lineage>
        <taxon>Bacteria</taxon>
        <taxon>Pseudomonadati</taxon>
        <taxon>Pseudomonadota</taxon>
        <taxon>Alphaproteobacteria</taxon>
        <taxon>Hyphomicrobiales</taxon>
        <taxon>Nitrobacteraceae</taxon>
        <taxon>Bradyrhizobium</taxon>
    </lineage>
</organism>
<dbReference type="InterPro" id="IPR050194">
    <property type="entry name" value="Glycosyltransferase_grp1"/>
</dbReference>
<keyword evidence="3" id="KW-0808">Transferase</keyword>
<dbReference type="EC" id="2.4.-.-" evidence="3"/>
<accession>A0ABY7MSB7</accession>
<dbReference type="PANTHER" id="PTHR45947">
    <property type="entry name" value="SULFOQUINOVOSYL TRANSFERASE SQD2"/>
    <property type="match status" value="1"/>
</dbReference>
<dbReference type="Pfam" id="PF00534">
    <property type="entry name" value="Glycos_transf_1"/>
    <property type="match status" value="1"/>
</dbReference>
<dbReference type="Proteomes" id="UP001179614">
    <property type="component" value="Chromosome"/>
</dbReference>
<feature type="domain" description="Glycosyl transferase family 1" evidence="1">
    <location>
        <begin position="200"/>
        <end position="357"/>
    </location>
</feature>
<dbReference type="Pfam" id="PF13439">
    <property type="entry name" value="Glyco_transf_4"/>
    <property type="match status" value="1"/>
</dbReference>
<feature type="domain" description="Glycosyltransferase subfamily 4-like N-terminal" evidence="2">
    <location>
        <begin position="76"/>
        <end position="190"/>
    </location>
</feature>
<dbReference type="RefSeq" id="WP_270167412.1">
    <property type="nucleotide sequence ID" value="NZ_CP089391.1"/>
</dbReference>
<evidence type="ECO:0000313" key="3">
    <source>
        <dbReference type="EMBL" id="WBL80322.1"/>
    </source>
</evidence>
<evidence type="ECO:0000259" key="2">
    <source>
        <dbReference type="Pfam" id="PF13439"/>
    </source>
</evidence>
<dbReference type="GO" id="GO:0016757">
    <property type="term" value="F:glycosyltransferase activity"/>
    <property type="evidence" value="ECO:0007669"/>
    <property type="project" value="UniProtKB-KW"/>
</dbReference>
<keyword evidence="4" id="KW-1185">Reference proteome</keyword>
<protein>
    <submittedName>
        <fullName evidence="3">Glycosyltransferase</fullName>
        <ecNumber evidence="3">2.4.-.-</ecNumber>
    </submittedName>
</protein>
<evidence type="ECO:0000313" key="4">
    <source>
        <dbReference type="Proteomes" id="UP001179614"/>
    </source>
</evidence>
<gene>
    <name evidence="3" type="ORF">I3J27_07835</name>
</gene>
<dbReference type="EMBL" id="CP089391">
    <property type="protein sequence ID" value="WBL80322.1"/>
    <property type="molecule type" value="Genomic_DNA"/>
</dbReference>